<accession>A0A383DAZ4</accession>
<sequence length="25" mass="2698">MHKLLVIIIPFLALSCITQPEGCGT</sequence>
<evidence type="ECO:0000313" key="1">
    <source>
        <dbReference type="EMBL" id="SVE41662.1"/>
    </source>
</evidence>
<proteinExistence type="predicted"/>
<dbReference type="PROSITE" id="PS51257">
    <property type="entry name" value="PROKAR_LIPOPROTEIN"/>
    <property type="match status" value="1"/>
</dbReference>
<organism evidence="1">
    <name type="scientific">marine metagenome</name>
    <dbReference type="NCBI Taxonomy" id="408172"/>
    <lineage>
        <taxon>unclassified sequences</taxon>
        <taxon>metagenomes</taxon>
        <taxon>ecological metagenomes</taxon>
    </lineage>
</organism>
<dbReference type="EMBL" id="UINC01215796">
    <property type="protein sequence ID" value="SVE41662.1"/>
    <property type="molecule type" value="Genomic_DNA"/>
</dbReference>
<dbReference type="AlphaFoldDB" id="A0A383DAZ4"/>
<feature type="non-terminal residue" evidence="1">
    <location>
        <position position="25"/>
    </location>
</feature>
<name>A0A383DAZ4_9ZZZZ</name>
<protein>
    <submittedName>
        <fullName evidence="1">Uncharacterized protein</fullName>
    </submittedName>
</protein>
<reference evidence="1" key="1">
    <citation type="submission" date="2018-05" db="EMBL/GenBank/DDBJ databases">
        <authorList>
            <person name="Lanie J.A."/>
            <person name="Ng W.-L."/>
            <person name="Kazmierczak K.M."/>
            <person name="Andrzejewski T.M."/>
            <person name="Davidsen T.M."/>
            <person name="Wayne K.J."/>
            <person name="Tettelin H."/>
            <person name="Glass J.I."/>
            <person name="Rusch D."/>
            <person name="Podicherti R."/>
            <person name="Tsui H.-C.T."/>
            <person name="Winkler M.E."/>
        </authorList>
    </citation>
    <scope>NUCLEOTIDE SEQUENCE</scope>
</reference>
<gene>
    <name evidence="1" type="ORF">METZ01_LOCUS494516</name>
</gene>